<feature type="compositionally biased region" description="Pro residues" evidence="1">
    <location>
        <begin position="51"/>
        <end position="60"/>
    </location>
</feature>
<accession>A0A3D8SK66</accession>
<feature type="compositionally biased region" description="Polar residues" evidence="1">
    <location>
        <begin position="190"/>
        <end position="202"/>
    </location>
</feature>
<dbReference type="OrthoDB" id="4225223at2759"/>
<evidence type="ECO:0000313" key="2">
    <source>
        <dbReference type="EMBL" id="RDW86652.1"/>
    </source>
</evidence>
<feature type="region of interest" description="Disordered" evidence="1">
    <location>
        <begin position="373"/>
        <end position="434"/>
    </location>
</feature>
<dbReference type="AlphaFoldDB" id="A0A3D8SK66"/>
<keyword evidence="3" id="KW-1185">Reference proteome</keyword>
<dbReference type="STRING" id="1810919.A0A3D8SK66"/>
<dbReference type="GeneID" id="38113664"/>
<protein>
    <submittedName>
        <fullName evidence="2">Uncharacterized protein</fullName>
    </submittedName>
</protein>
<proteinExistence type="predicted"/>
<dbReference type="Proteomes" id="UP000256690">
    <property type="component" value="Unassembled WGS sequence"/>
</dbReference>
<evidence type="ECO:0000256" key="1">
    <source>
        <dbReference type="SAM" id="MobiDB-lite"/>
    </source>
</evidence>
<evidence type="ECO:0000313" key="3">
    <source>
        <dbReference type="Proteomes" id="UP000256690"/>
    </source>
</evidence>
<dbReference type="RefSeq" id="XP_026606176.1">
    <property type="nucleotide sequence ID" value="XM_026745310.1"/>
</dbReference>
<dbReference type="EMBL" id="PVWQ01000003">
    <property type="protein sequence ID" value="RDW86652.1"/>
    <property type="molecule type" value="Genomic_DNA"/>
</dbReference>
<gene>
    <name evidence="2" type="ORF">DSM5745_03294</name>
</gene>
<reference evidence="2 3" key="1">
    <citation type="journal article" date="2018" name="IMA Fungus">
        <title>IMA Genome-F 9: Draft genome sequence of Annulohypoxylon stygium, Aspergillus mulundensis, Berkeleyomyces basicola (syn. Thielaviopsis basicola), Ceratocystis smalleyi, two Cercospora beticola strains, Coleophoma cylindrospora, Fusarium fracticaudum, Phialophora cf. hyalina, and Morchella septimelata.</title>
        <authorList>
            <person name="Wingfield B.D."/>
            <person name="Bills G.F."/>
            <person name="Dong Y."/>
            <person name="Huang W."/>
            <person name="Nel W.J."/>
            <person name="Swalarsk-Parry B.S."/>
            <person name="Vaghefi N."/>
            <person name="Wilken P.M."/>
            <person name="An Z."/>
            <person name="de Beer Z.W."/>
            <person name="De Vos L."/>
            <person name="Chen L."/>
            <person name="Duong T.A."/>
            <person name="Gao Y."/>
            <person name="Hammerbacher A."/>
            <person name="Kikkert J.R."/>
            <person name="Li Y."/>
            <person name="Li H."/>
            <person name="Li K."/>
            <person name="Li Q."/>
            <person name="Liu X."/>
            <person name="Ma X."/>
            <person name="Naidoo K."/>
            <person name="Pethybridge S.J."/>
            <person name="Sun J."/>
            <person name="Steenkamp E.T."/>
            <person name="van der Nest M.A."/>
            <person name="van Wyk S."/>
            <person name="Wingfield M.J."/>
            <person name="Xiong C."/>
            <person name="Yue Q."/>
            <person name="Zhang X."/>
        </authorList>
    </citation>
    <scope>NUCLEOTIDE SEQUENCE [LARGE SCALE GENOMIC DNA]</scope>
    <source>
        <strain evidence="2 3">DSM 5745</strain>
    </source>
</reference>
<comment type="caution">
    <text evidence="2">The sequence shown here is derived from an EMBL/GenBank/DDBJ whole genome shotgun (WGS) entry which is preliminary data.</text>
</comment>
<feature type="region of interest" description="Disordered" evidence="1">
    <location>
        <begin position="48"/>
        <end position="90"/>
    </location>
</feature>
<feature type="compositionally biased region" description="Polar residues" evidence="1">
    <location>
        <begin position="65"/>
        <end position="76"/>
    </location>
</feature>
<sequence length="503" mass="55170">MLSPSTCSLSRPAPPVQPSQSLEGMEKVIPPGLPVPYAHTVSRLHLDKPLPDLPENPPTPFIGSTAWSDDSSTVNSFDDDHSVSRPRTAESYPVFVRSGSADLPDFVDPSVPVSVSPLDRTASPSADPYHHEIHQKTVPRLTFLNTEETPPGYTGPTPQPHWNPTPQAGPNHYFREKKWDFFPELAPSGLPQNHNSPRTCTNAPRPRKKDSGRSRWIALPSETGAAIANDVRNSFRYIQRRLSRHSLEKEKSKENQRPTTAPNPVVYPRSPYPVDPSPRSQTAPLPDADRDSFTPYSHTSADPLCVGHCEKQAVSNTDISLTSTPTGSTISDQSLIALERESHLEMPVPPNKQPAVPTSLYQRYGAAIWDKSGKEKKRLSYPRQTPRVRFPKYRNSGRRESSIRDNAALSVSPLNPKPSASSPALVSGSGSGLHQGTRHAVKVLQDGTSHVLVAIDGARKKIIHSGSGNASEAKLDKKRTELKSQIRLIGPVNPYSHGSDPWI</sequence>
<name>A0A3D8SK66_9EURO</name>
<organism evidence="2 3">
    <name type="scientific">Aspergillus mulundensis</name>
    <dbReference type="NCBI Taxonomy" id="1810919"/>
    <lineage>
        <taxon>Eukaryota</taxon>
        <taxon>Fungi</taxon>
        <taxon>Dikarya</taxon>
        <taxon>Ascomycota</taxon>
        <taxon>Pezizomycotina</taxon>
        <taxon>Eurotiomycetes</taxon>
        <taxon>Eurotiomycetidae</taxon>
        <taxon>Eurotiales</taxon>
        <taxon>Aspergillaceae</taxon>
        <taxon>Aspergillus</taxon>
        <taxon>Aspergillus subgen. Nidulantes</taxon>
    </lineage>
</organism>
<feature type="region of interest" description="Disordered" evidence="1">
    <location>
        <begin position="1"/>
        <end position="30"/>
    </location>
</feature>
<feature type="compositionally biased region" description="Basic and acidic residues" evidence="1">
    <location>
        <begin position="245"/>
        <end position="256"/>
    </location>
</feature>
<feature type="region of interest" description="Disordered" evidence="1">
    <location>
        <begin position="185"/>
        <end position="216"/>
    </location>
</feature>
<feature type="region of interest" description="Disordered" evidence="1">
    <location>
        <begin position="244"/>
        <end position="296"/>
    </location>
</feature>